<organism evidence="1 2">
    <name type="scientific">Peronosclerospora sorghi</name>
    <dbReference type="NCBI Taxonomy" id="230839"/>
    <lineage>
        <taxon>Eukaryota</taxon>
        <taxon>Sar</taxon>
        <taxon>Stramenopiles</taxon>
        <taxon>Oomycota</taxon>
        <taxon>Peronosporomycetes</taxon>
        <taxon>Peronosporales</taxon>
        <taxon>Peronosporaceae</taxon>
        <taxon>Peronosclerospora</taxon>
    </lineage>
</organism>
<sequence>MGTGPSRLGGTRCFLRYTVQYHMNAPPARNAHTISSNVVSMFAFMLSPNDRAIHTKCKCSGDKTLSEAKLIKVAVSTKKKMRYIELMPSAGDDSCTLKFLPSMKQNRFSSSCSFRWTKRLHSYWVSNEGHRNFASVIRASDFANDFSASVKVVDNVAGGTPKSFCTTWCLRSTSARSKAMGTYAVHERDERLCLVQS</sequence>
<keyword evidence="2" id="KW-1185">Reference proteome</keyword>
<proteinExistence type="predicted"/>
<evidence type="ECO:0000313" key="1">
    <source>
        <dbReference type="EMBL" id="KAI9918769.1"/>
    </source>
</evidence>
<reference evidence="1 2" key="1">
    <citation type="journal article" date="2022" name="bioRxiv">
        <title>The genome of the oomycete Peronosclerospora sorghi, a cosmopolitan pathogen of maize and sorghum, is inflated with dispersed pseudogenes.</title>
        <authorList>
            <person name="Fletcher K."/>
            <person name="Martin F."/>
            <person name="Isakeit T."/>
            <person name="Cavanaugh K."/>
            <person name="Magill C."/>
            <person name="Michelmore R."/>
        </authorList>
    </citation>
    <scope>NUCLEOTIDE SEQUENCE [LARGE SCALE GENOMIC DNA]</scope>
    <source>
        <strain evidence="1">P6</strain>
    </source>
</reference>
<dbReference type="Proteomes" id="UP001163321">
    <property type="component" value="Chromosome 12"/>
</dbReference>
<name>A0ACC0WL71_9STRA</name>
<gene>
    <name evidence="1" type="ORF">PsorP6_011319</name>
</gene>
<evidence type="ECO:0000313" key="2">
    <source>
        <dbReference type="Proteomes" id="UP001163321"/>
    </source>
</evidence>
<accession>A0ACC0WL71</accession>
<protein>
    <submittedName>
        <fullName evidence="1">Uncharacterized protein</fullName>
    </submittedName>
</protein>
<comment type="caution">
    <text evidence="1">The sequence shown here is derived from an EMBL/GenBank/DDBJ whole genome shotgun (WGS) entry which is preliminary data.</text>
</comment>
<dbReference type="EMBL" id="CM047591">
    <property type="protein sequence ID" value="KAI9918769.1"/>
    <property type="molecule type" value="Genomic_DNA"/>
</dbReference>